<dbReference type="InterPro" id="IPR036410">
    <property type="entry name" value="HSP_DnaJ_Cys-rich_dom_sf"/>
</dbReference>
<gene>
    <name evidence="4" type="ORF">WJX84_003788</name>
</gene>
<feature type="compositionally biased region" description="Polar residues" evidence="2">
    <location>
        <begin position="529"/>
        <end position="549"/>
    </location>
</feature>
<dbReference type="InterPro" id="IPR001305">
    <property type="entry name" value="HSP_DnaJ_Cys-rich_dom"/>
</dbReference>
<keyword evidence="1" id="KW-0479">Metal-binding</keyword>
<proteinExistence type="predicted"/>
<feature type="compositionally biased region" description="Polar residues" evidence="2">
    <location>
        <begin position="670"/>
        <end position="679"/>
    </location>
</feature>
<dbReference type="EMBL" id="JALJOV010000120">
    <property type="protein sequence ID" value="KAK9866967.1"/>
    <property type="molecule type" value="Genomic_DNA"/>
</dbReference>
<organism evidence="4 5">
    <name type="scientific">Apatococcus fuscideae</name>
    <dbReference type="NCBI Taxonomy" id="2026836"/>
    <lineage>
        <taxon>Eukaryota</taxon>
        <taxon>Viridiplantae</taxon>
        <taxon>Chlorophyta</taxon>
        <taxon>core chlorophytes</taxon>
        <taxon>Trebouxiophyceae</taxon>
        <taxon>Chlorellales</taxon>
        <taxon>Chlorellaceae</taxon>
        <taxon>Apatococcus</taxon>
    </lineage>
</organism>
<dbReference type="Pfam" id="PF01556">
    <property type="entry name" value="DnaJ_C"/>
    <property type="match status" value="1"/>
</dbReference>
<dbReference type="InterPro" id="IPR002939">
    <property type="entry name" value="DnaJ_C"/>
</dbReference>
<feature type="region of interest" description="Disordered" evidence="2">
    <location>
        <begin position="506"/>
        <end position="551"/>
    </location>
</feature>
<accession>A0AAW1TAX6</accession>
<feature type="zinc finger region" description="CR-type" evidence="1">
    <location>
        <begin position="24"/>
        <end position="103"/>
    </location>
</feature>
<dbReference type="CDD" id="cd10719">
    <property type="entry name" value="DnaJ_zf"/>
    <property type="match status" value="1"/>
</dbReference>
<dbReference type="InterPro" id="IPR008971">
    <property type="entry name" value="HSP40/DnaJ_pept-bd"/>
</dbReference>
<dbReference type="PANTHER" id="PTHR43096">
    <property type="entry name" value="DNAJ HOMOLOG 1, MITOCHONDRIAL-RELATED"/>
    <property type="match status" value="1"/>
</dbReference>
<feature type="region of interest" description="Disordered" evidence="2">
    <location>
        <begin position="626"/>
        <end position="707"/>
    </location>
</feature>
<evidence type="ECO:0000313" key="4">
    <source>
        <dbReference type="EMBL" id="KAK9866967.1"/>
    </source>
</evidence>
<dbReference type="PROSITE" id="PS51188">
    <property type="entry name" value="ZF_CR"/>
    <property type="match status" value="1"/>
</dbReference>
<dbReference type="GO" id="GO:0009535">
    <property type="term" value="C:chloroplast thylakoid membrane"/>
    <property type="evidence" value="ECO:0007669"/>
    <property type="project" value="TreeGrafter"/>
</dbReference>
<dbReference type="GO" id="GO:0031072">
    <property type="term" value="F:heat shock protein binding"/>
    <property type="evidence" value="ECO:0007669"/>
    <property type="project" value="InterPro"/>
</dbReference>
<feature type="domain" description="CR-type" evidence="3">
    <location>
        <begin position="24"/>
        <end position="103"/>
    </location>
</feature>
<protein>
    <recommendedName>
        <fullName evidence="3">CR-type domain-containing protein</fullName>
    </recommendedName>
</protein>
<evidence type="ECO:0000313" key="5">
    <source>
        <dbReference type="Proteomes" id="UP001485043"/>
    </source>
</evidence>
<keyword evidence="5" id="KW-1185">Reference proteome</keyword>
<dbReference type="GO" id="GO:0042026">
    <property type="term" value="P:protein refolding"/>
    <property type="evidence" value="ECO:0007669"/>
    <property type="project" value="TreeGrafter"/>
</dbReference>
<keyword evidence="1" id="KW-0862">Zinc</keyword>
<evidence type="ECO:0000256" key="1">
    <source>
        <dbReference type="PROSITE-ProRule" id="PRU00546"/>
    </source>
</evidence>
<dbReference type="Gene3D" id="2.10.230.10">
    <property type="entry name" value="Heat shock protein DnaJ, cysteine-rich domain"/>
    <property type="match status" value="1"/>
</dbReference>
<dbReference type="GO" id="GO:0008270">
    <property type="term" value="F:zinc ion binding"/>
    <property type="evidence" value="ECO:0007669"/>
    <property type="project" value="UniProtKB-KW"/>
</dbReference>
<feature type="region of interest" description="Disordered" evidence="2">
    <location>
        <begin position="564"/>
        <end position="596"/>
    </location>
</feature>
<dbReference type="AlphaFoldDB" id="A0AAW1TAX6"/>
<dbReference type="SUPFAM" id="SSF57938">
    <property type="entry name" value="DnaJ/Hsp40 cysteine-rich domain"/>
    <property type="match status" value="1"/>
</dbReference>
<reference evidence="4 5" key="1">
    <citation type="journal article" date="2024" name="Nat. Commun.">
        <title>Phylogenomics reveals the evolutionary origins of lichenization in chlorophyte algae.</title>
        <authorList>
            <person name="Puginier C."/>
            <person name="Libourel C."/>
            <person name="Otte J."/>
            <person name="Skaloud P."/>
            <person name="Haon M."/>
            <person name="Grisel S."/>
            <person name="Petersen M."/>
            <person name="Berrin J.G."/>
            <person name="Delaux P.M."/>
            <person name="Dal Grande F."/>
            <person name="Keller J."/>
        </authorList>
    </citation>
    <scope>NUCLEOTIDE SEQUENCE [LARGE SCALE GENOMIC DNA]</scope>
    <source>
        <strain evidence="4 5">SAG 2523</strain>
    </source>
</reference>
<name>A0AAW1TAX6_9CHLO</name>
<dbReference type="Proteomes" id="UP001485043">
    <property type="component" value="Unassembled WGS sequence"/>
</dbReference>
<evidence type="ECO:0000256" key="2">
    <source>
        <dbReference type="SAM" id="MobiDB-lite"/>
    </source>
</evidence>
<dbReference type="SUPFAM" id="SSF49493">
    <property type="entry name" value="HSP40/DnaJ peptide-binding domain"/>
    <property type="match status" value="2"/>
</dbReference>
<dbReference type="CDD" id="cd10747">
    <property type="entry name" value="DnaJ_C"/>
    <property type="match status" value="1"/>
</dbReference>
<dbReference type="Gene3D" id="2.60.260.20">
    <property type="entry name" value="Urease metallochaperone UreE, N-terminal domain"/>
    <property type="match status" value="2"/>
</dbReference>
<evidence type="ECO:0000259" key="3">
    <source>
        <dbReference type="PROSITE" id="PS51188"/>
    </source>
</evidence>
<dbReference type="PANTHER" id="PTHR43096:SF68">
    <property type="entry name" value="CHAPERONE DNAJ C-TERMINAL DOMAIN-CONTAINING PROTEIN"/>
    <property type="match status" value="1"/>
</dbReference>
<sequence length="707" mass="76353">MPMPRRLNFLECRLAATPGLVQQGAQKTVHADVLRICPDCKGRRVRPGVAASSCGFCRGSGQVLRSRAGAQAASRVCPGCGGRGLQAQQWCRRCGGVGLARVASSMQIKVPPGVQDDTVLRIPLQGDLPEEGTQKGDIYVVVAVQQLDGMLRDGSDVHSTVSLAYPEAILGCSTEIGTVRGRRILTIPAGTQHKAVLSLPGEGVDYRGRHGTMYRVGRLCRCSDEPSGAKAVAKAMSRLAVLKGVLSDVSSQLQDSQTAKVYLGDENRRLKAELKSLPKLCISSADKEALASELPDHLRSIQSELAAKNNDICKLTSLAEHAMEALLQERARADAAQGHCSQLAQQVNAAEANHEASTATLLELHQLAVEANPKSRAPQVHASRPCRVCKRQEKQRLCQYIGFEAATPGSAAGAKTSLKGHLKLLHCRKQGNKAKDADCTSEMMRLERDRVQLAKQLRSALRDQPWLAEDHIPQALEPEQRMQGSRKHHPQAGTQTAELCRQAPMDSRDNLPQQPSAVRPRVPPAREWSSMQEPPASSSPGRVTHSSGSHMPRSLRLWMQRRANGVSQTPGSSLEGPTAHADDTACFNPSGTRQLGADVEWPGQLQHGRPAGAPHFGSDLEQLVRPQTERRAARNGSSVSGHRAARKSVQSSRSSRTEVPDAAYWAMGQPISSPRPASSHQDDLEDDGYRTTVRRGLGQPGPHSALT</sequence>
<dbReference type="GO" id="GO:0051082">
    <property type="term" value="F:unfolded protein binding"/>
    <property type="evidence" value="ECO:0007669"/>
    <property type="project" value="InterPro"/>
</dbReference>
<comment type="caution">
    <text evidence="4">The sequence shown here is derived from an EMBL/GenBank/DDBJ whole genome shotgun (WGS) entry which is preliminary data.</text>
</comment>
<keyword evidence="1" id="KW-0863">Zinc-finger</keyword>